<organism evidence="1 2">
    <name type="scientific">Nitratireductor thuwali</name>
    <dbReference type="NCBI Taxonomy" id="2267699"/>
    <lineage>
        <taxon>Bacteria</taxon>
        <taxon>Pseudomonadati</taxon>
        <taxon>Pseudomonadota</taxon>
        <taxon>Alphaproteobacteria</taxon>
        <taxon>Hyphomicrobiales</taxon>
        <taxon>Phyllobacteriaceae</taxon>
        <taxon>Nitratireductor</taxon>
    </lineage>
</organism>
<proteinExistence type="predicted"/>
<reference evidence="1 2" key="1">
    <citation type="submission" date="2018-07" db="EMBL/GenBank/DDBJ databases">
        <title>Genome sequence of Nitratireductor thuwali#1536.</title>
        <authorList>
            <person name="Michoud G."/>
            <person name="Merlino G."/>
            <person name="Sefrji F.O."/>
            <person name="Daffonchio D."/>
        </authorList>
    </citation>
    <scope>NUCLEOTIDE SEQUENCE [LARGE SCALE GENOMIC DNA]</scope>
    <source>
        <strain evidence="2">Nit1536</strain>
    </source>
</reference>
<dbReference type="RefSeq" id="WP_338531063.1">
    <property type="nucleotide sequence ID" value="NZ_CP030941.1"/>
</dbReference>
<evidence type="ECO:0000313" key="2">
    <source>
        <dbReference type="Proteomes" id="UP001342418"/>
    </source>
</evidence>
<evidence type="ECO:0000313" key="1">
    <source>
        <dbReference type="EMBL" id="UUP18869.1"/>
    </source>
</evidence>
<protein>
    <recommendedName>
        <fullName evidence="3">Asparaginase</fullName>
    </recommendedName>
</protein>
<keyword evidence="2" id="KW-1185">Reference proteome</keyword>
<accession>A0ABY5MPZ0</accession>
<dbReference type="PANTHER" id="PTHR42110">
    <property type="entry name" value="L-ASPARAGINASE, PUTATIVE (AFU_ORTHOLOGUE AFUA_3G11890)-RELATED"/>
    <property type="match status" value="1"/>
</dbReference>
<dbReference type="Proteomes" id="UP001342418">
    <property type="component" value="Chromosome"/>
</dbReference>
<sequence>MANSVRAANPVLVEVTRGKIVESRHCGAVAVFDAEGKAVLEIGDTQRPVFPRSAVKAIQALPFVESGAADAFGFGEREIALACASHSGEPEHVALALSMLERAGLGEEAYECGAHWPTRQEATVKLAQGGGAPGAAHNNCSGKHAGFLCTCRHMGIDHKGYVALGHPVQEAVREAMEAVTGAAHSTDLCGTDGCSIPTYAVPLQSLARGFARLATGNGLGRERARAAGRIIAACMAEPFFVAGTKRADTVMMQMGKGRIFTKTGAEGVYCAAIPERGLGIAVKCDDGAGRGAEVMVAAVLAGLLGKDDPLAAELDGLARPTLRNWRGIEVGGMRPAVALTETMT</sequence>
<evidence type="ECO:0008006" key="3">
    <source>
        <dbReference type="Google" id="ProtNLM"/>
    </source>
</evidence>
<dbReference type="PANTHER" id="PTHR42110:SF1">
    <property type="entry name" value="L-ASPARAGINASE, PUTATIVE (AFU_ORTHOLOGUE AFUA_3G11890)-RELATED"/>
    <property type="match status" value="1"/>
</dbReference>
<name>A0ABY5MPZ0_9HYPH</name>
<dbReference type="InterPro" id="IPR010349">
    <property type="entry name" value="Asparaginase_II"/>
</dbReference>
<gene>
    <name evidence="1" type="ORF">NTH_03355</name>
</gene>
<dbReference type="Pfam" id="PF06089">
    <property type="entry name" value="Asparaginase_II"/>
    <property type="match status" value="1"/>
</dbReference>
<dbReference type="EMBL" id="CP030941">
    <property type="protein sequence ID" value="UUP18869.1"/>
    <property type="molecule type" value="Genomic_DNA"/>
</dbReference>